<dbReference type="PANTHER" id="PTHR24121:SF15">
    <property type="entry name" value="ANKYRIN REPEAT PROTEIN"/>
    <property type="match status" value="1"/>
</dbReference>
<organism evidence="1 2">
    <name type="scientific">Actinidia rufa</name>
    <dbReference type="NCBI Taxonomy" id="165716"/>
    <lineage>
        <taxon>Eukaryota</taxon>
        <taxon>Viridiplantae</taxon>
        <taxon>Streptophyta</taxon>
        <taxon>Embryophyta</taxon>
        <taxon>Tracheophyta</taxon>
        <taxon>Spermatophyta</taxon>
        <taxon>Magnoliopsida</taxon>
        <taxon>eudicotyledons</taxon>
        <taxon>Gunneridae</taxon>
        <taxon>Pentapetalae</taxon>
        <taxon>asterids</taxon>
        <taxon>Ericales</taxon>
        <taxon>Actinidiaceae</taxon>
        <taxon>Actinidia</taxon>
    </lineage>
</organism>
<dbReference type="AlphaFoldDB" id="A0A7J0G1W3"/>
<comment type="caution">
    <text evidence="1">The sequence shown here is derived from an EMBL/GenBank/DDBJ whole genome shotgun (WGS) entry which is preliminary data.</text>
</comment>
<dbReference type="Proteomes" id="UP000585474">
    <property type="component" value="Unassembled WGS sequence"/>
</dbReference>
<name>A0A7J0G1W3_9ERIC</name>
<reference evidence="1 2" key="1">
    <citation type="submission" date="2019-07" db="EMBL/GenBank/DDBJ databases">
        <title>De Novo Assembly of kiwifruit Actinidia rufa.</title>
        <authorList>
            <person name="Sugita-Konishi S."/>
            <person name="Sato K."/>
            <person name="Mori E."/>
            <person name="Abe Y."/>
            <person name="Kisaki G."/>
            <person name="Hamano K."/>
            <person name="Suezawa K."/>
            <person name="Otani M."/>
            <person name="Fukuda T."/>
            <person name="Manabe T."/>
            <person name="Gomi K."/>
            <person name="Tabuchi M."/>
            <person name="Akimitsu K."/>
            <person name="Kataoka I."/>
        </authorList>
    </citation>
    <scope>NUCLEOTIDE SEQUENCE [LARGE SCALE GENOMIC DNA]</scope>
    <source>
        <strain evidence="2">cv. Fuchu</strain>
    </source>
</reference>
<evidence type="ECO:0008006" key="3">
    <source>
        <dbReference type="Google" id="ProtNLM"/>
    </source>
</evidence>
<proteinExistence type="predicted"/>
<dbReference type="EMBL" id="BJWL01000017">
    <property type="protein sequence ID" value="GFZ04758.1"/>
    <property type="molecule type" value="Genomic_DNA"/>
</dbReference>
<gene>
    <name evidence="1" type="ORF">Acr_17g0003300</name>
</gene>
<sequence>MLSNYTLKGLWPEVMDIYKQHPELHDAKITRTQDTALHVAVSSGKEDKVKNERENTPLHLAAALGNVRMCKIIADVDNGLIGVRNKENETPFFLGGAQW</sequence>
<protein>
    <recommendedName>
        <fullName evidence="3">Ankyrin repeat family protein</fullName>
    </recommendedName>
</protein>
<evidence type="ECO:0000313" key="1">
    <source>
        <dbReference type="EMBL" id="GFZ04758.1"/>
    </source>
</evidence>
<dbReference type="OrthoDB" id="1930691at2759"/>
<dbReference type="SUPFAM" id="SSF48403">
    <property type="entry name" value="Ankyrin repeat"/>
    <property type="match status" value="1"/>
</dbReference>
<dbReference type="InterPro" id="IPR002110">
    <property type="entry name" value="Ankyrin_rpt"/>
</dbReference>
<dbReference type="PANTHER" id="PTHR24121">
    <property type="entry name" value="NO MECHANORECEPTOR POTENTIAL C, ISOFORM D-RELATED"/>
    <property type="match status" value="1"/>
</dbReference>
<dbReference type="Pfam" id="PF00023">
    <property type="entry name" value="Ank"/>
    <property type="match status" value="1"/>
</dbReference>
<accession>A0A7J0G1W3</accession>
<keyword evidence="2" id="KW-1185">Reference proteome</keyword>
<evidence type="ECO:0000313" key="2">
    <source>
        <dbReference type="Proteomes" id="UP000585474"/>
    </source>
</evidence>
<dbReference type="Gene3D" id="1.25.40.20">
    <property type="entry name" value="Ankyrin repeat-containing domain"/>
    <property type="match status" value="1"/>
</dbReference>
<dbReference type="InterPro" id="IPR036770">
    <property type="entry name" value="Ankyrin_rpt-contain_sf"/>
</dbReference>